<reference evidence="6 7" key="2">
    <citation type="journal article" date="2011" name="ISME J.">
        <title>RNA-seq reveals cooperative metabolic interactions between two termite-gut spirochete species in co-culture.</title>
        <authorList>
            <person name="Rosenthal A.Z."/>
            <person name="Matson E.G."/>
            <person name="Eldar A."/>
            <person name="Leadbetter J.R."/>
        </authorList>
    </citation>
    <scope>NUCLEOTIDE SEQUENCE [LARGE SCALE GENOMIC DNA]</scope>
    <source>
        <strain evidence="7">ATCC BAA-888 / DSM 13862 / ZAS-9</strain>
    </source>
</reference>
<gene>
    <name evidence="6" type="ordered locus">TREAZ_1761</name>
</gene>
<evidence type="ECO:0000256" key="3">
    <source>
        <dbReference type="ARBA" id="ARBA00023315"/>
    </source>
</evidence>
<name>F5YC37_LEAAZ</name>
<dbReference type="PANTHER" id="PTHR10434">
    <property type="entry name" value="1-ACYL-SN-GLYCEROL-3-PHOSPHATE ACYLTRANSFERASE"/>
    <property type="match status" value="1"/>
</dbReference>
<protein>
    <submittedName>
        <fullName evidence="6">Acyltransferase domain protein</fullName>
    </submittedName>
</protein>
<evidence type="ECO:0000313" key="7">
    <source>
        <dbReference type="Proteomes" id="UP000009222"/>
    </source>
</evidence>
<dbReference type="HOGENOM" id="CLU_1019203_0_0_12"/>
<evidence type="ECO:0000313" key="6">
    <source>
        <dbReference type="EMBL" id="AEF81755.1"/>
    </source>
</evidence>
<dbReference type="STRING" id="545695.TREAZ_1761"/>
<keyword evidence="3 6" id="KW-0012">Acyltransferase</keyword>
<dbReference type="Proteomes" id="UP000009222">
    <property type="component" value="Chromosome"/>
</dbReference>
<dbReference type="GO" id="GO:0006654">
    <property type="term" value="P:phosphatidic acid biosynthetic process"/>
    <property type="evidence" value="ECO:0007669"/>
    <property type="project" value="TreeGrafter"/>
</dbReference>
<proteinExistence type="predicted"/>
<dbReference type="GO" id="GO:0003841">
    <property type="term" value="F:1-acylglycerol-3-phosphate O-acyltransferase activity"/>
    <property type="evidence" value="ECO:0007669"/>
    <property type="project" value="TreeGrafter"/>
</dbReference>
<keyword evidence="2 6" id="KW-0808">Transferase</keyword>
<dbReference type="eggNOG" id="COG0204">
    <property type="taxonomic scope" value="Bacteria"/>
</dbReference>
<keyword evidence="4" id="KW-1133">Transmembrane helix</keyword>
<dbReference type="SMART" id="SM00563">
    <property type="entry name" value="PlsC"/>
    <property type="match status" value="1"/>
</dbReference>
<feature type="transmembrane region" description="Helical" evidence="4">
    <location>
        <begin position="53"/>
        <end position="76"/>
    </location>
</feature>
<dbReference type="CDD" id="cd07989">
    <property type="entry name" value="LPLAT_AGPAT-like"/>
    <property type="match status" value="1"/>
</dbReference>
<feature type="domain" description="Phospholipid/glycerol acyltransferase" evidence="5">
    <location>
        <begin position="95"/>
        <end position="209"/>
    </location>
</feature>
<keyword evidence="4" id="KW-0472">Membrane</keyword>
<keyword evidence="7" id="KW-1185">Reference proteome</keyword>
<dbReference type="RefSeq" id="WP_015710263.1">
    <property type="nucleotide sequence ID" value="NC_015577.1"/>
</dbReference>
<dbReference type="SUPFAM" id="SSF69593">
    <property type="entry name" value="Glycerol-3-phosphate (1)-acyltransferase"/>
    <property type="match status" value="1"/>
</dbReference>
<dbReference type="InterPro" id="IPR002123">
    <property type="entry name" value="Plipid/glycerol_acylTrfase"/>
</dbReference>
<sequence length="274" mass="31963">MKSEKSESGPYVPNVGIQYPANPDEHLNLGPKLVEVTLDEHYPFLDKSLKFKLWSGLIYLGIFTLVFFLLQLRFGLKIEGRSILKKNRKLFKDGAMTVSNHMLRWDFLAVLKAVRWRRLWFPAWKENISGPDRHVIRAAGGIPVPTEIHVIKYFNQAFDELHQRRKWFHAFPEGSNWHFYQPIRPFKKGVFTMAYKYNLPCIPMAFSYRKPTGLFKLYIKSHPLITLRIGEPIMPDLTLPRKEAVVLLRQQCHKKIVELAGIKEGENPYPCEGD</sequence>
<dbReference type="PANTHER" id="PTHR10434:SF11">
    <property type="entry name" value="1-ACYL-SN-GLYCEROL-3-PHOSPHATE ACYLTRANSFERASE"/>
    <property type="match status" value="1"/>
</dbReference>
<evidence type="ECO:0000259" key="5">
    <source>
        <dbReference type="SMART" id="SM00563"/>
    </source>
</evidence>
<dbReference type="KEGG" id="taz:TREAZ_1761"/>
<evidence type="ECO:0000256" key="2">
    <source>
        <dbReference type="ARBA" id="ARBA00022679"/>
    </source>
</evidence>
<evidence type="ECO:0000256" key="4">
    <source>
        <dbReference type="SAM" id="Phobius"/>
    </source>
</evidence>
<organism evidence="6 7">
    <name type="scientific">Leadbettera azotonutricia (strain ATCC BAA-888 / DSM 13862 / ZAS-9)</name>
    <name type="common">Treponema azotonutricium</name>
    <dbReference type="NCBI Taxonomy" id="545695"/>
    <lineage>
        <taxon>Bacteria</taxon>
        <taxon>Pseudomonadati</taxon>
        <taxon>Spirochaetota</taxon>
        <taxon>Spirochaetia</taxon>
        <taxon>Spirochaetales</taxon>
        <taxon>Breznakiellaceae</taxon>
        <taxon>Leadbettera</taxon>
    </lineage>
</organism>
<dbReference type="OrthoDB" id="2046919at2"/>
<keyword evidence="4" id="KW-0812">Transmembrane</keyword>
<reference evidence="7" key="1">
    <citation type="submission" date="2009-12" db="EMBL/GenBank/DDBJ databases">
        <title>Complete sequence of Treponema azotonutricium strain ZAS-9.</title>
        <authorList>
            <person name="Tetu S.G."/>
            <person name="Matson E."/>
            <person name="Ren Q."/>
            <person name="Seshadri R."/>
            <person name="Elbourne L."/>
            <person name="Hassan K.A."/>
            <person name="Durkin A."/>
            <person name="Radune D."/>
            <person name="Mohamoud Y."/>
            <person name="Shay R."/>
            <person name="Jin S."/>
            <person name="Zhang X."/>
            <person name="Lucey K."/>
            <person name="Ballor N.R."/>
            <person name="Ottesen E."/>
            <person name="Rosenthal R."/>
            <person name="Allen A."/>
            <person name="Leadbetter J.R."/>
            <person name="Paulsen I.T."/>
        </authorList>
    </citation>
    <scope>NUCLEOTIDE SEQUENCE [LARGE SCALE GENOMIC DNA]</scope>
    <source>
        <strain evidence="7">ATCC BAA-888 / DSM 13862 / ZAS-9</strain>
    </source>
</reference>
<dbReference type="AlphaFoldDB" id="F5YC37"/>
<comment type="pathway">
    <text evidence="1">Lipid metabolism.</text>
</comment>
<dbReference type="InParanoid" id="F5YC37"/>
<accession>F5YC37</accession>
<dbReference type="Pfam" id="PF01553">
    <property type="entry name" value="Acyltransferase"/>
    <property type="match status" value="1"/>
</dbReference>
<evidence type="ECO:0000256" key="1">
    <source>
        <dbReference type="ARBA" id="ARBA00005189"/>
    </source>
</evidence>
<dbReference type="EMBL" id="CP001841">
    <property type="protein sequence ID" value="AEF81755.1"/>
    <property type="molecule type" value="Genomic_DNA"/>
</dbReference>